<gene>
    <name evidence="1" type="ORF">A5707_01220</name>
</gene>
<evidence type="ECO:0000313" key="1">
    <source>
        <dbReference type="EMBL" id="OBI49099.1"/>
    </source>
</evidence>
<evidence type="ECO:0000313" key="2">
    <source>
        <dbReference type="Proteomes" id="UP000093592"/>
    </source>
</evidence>
<protein>
    <submittedName>
        <fullName evidence="1">Uncharacterized protein</fullName>
    </submittedName>
</protein>
<comment type="caution">
    <text evidence="1">The sequence shown here is derived from an EMBL/GenBank/DDBJ whole genome shotgun (WGS) entry which is preliminary data.</text>
</comment>
<reference evidence="2" key="1">
    <citation type="submission" date="2016-06" db="EMBL/GenBank/DDBJ databases">
        <authorList>
            <person name="Sutton G."/>
            <person name="Brinkac L."/>
            <person name="Sanka R."/>
            <person name="Adams M."/>
            <person name="Lau E."/>
            <person name="Sam S."/>
            <person name="Sreng N."/>
            <person name="Him V."/>
            <person name="Kerleguer A."/>
            <person name="Cheng S."/>
        </authorList>
    </citation>
    <scope>NUCLEOTIDE SEQUENCE [LARGE SCALE GENOMIC DNA]</scope>
    <source>
        <strain evidence="2">E861</strain>
    </source>
</reference>
<sequence length="63" mass="6989">MTARVSTQGRQHLVGRHPDEIFSVTENLIANWEKYARIASHTIPFDRIGEAMEAASTPAPPTN</sequence>
<accession>A0A1A2ZEK3</accession>
<name>A0A1A2ZEK3_9MYCO</name>
<dbReference type="Proteomes" id="UP000093592">
    <property type="component" value="Unassembled WGS sequence"/>
</dbReference>
<organism evidence="1 2">
    <name type="scientific">Mycobacterium kyorinense</name>
    <dbReference type="NCBI Taxonomy" id="487514"/>
    <lineage>
        <taxon>Bacteria</taxon>
        <taxon>Bacillati</taxon>
        <taxon>Actinomycetota</taxon>
        <taxon>Actinomycetes</taxon>
        <taxon>Mycobacteriales</taxon>
        <taxon>Mycobacteriaceae</taxon>
        <taxon>Mycobacterium</taxon>
    </lineage>
</organism>
<dbReference type="AlphaFoldDB" id="A0A1A2ZEK3"/>
<dbReference type="EMBL" id="LZKJ01000068">
    <property type="protein sequence ID" value="OBI49099.1"/>
    <property type="molecule type" value="Genomic_DNA"/>
</dbReference>
<proteinExistence type="predicted"/>